<evidence type="ECO:0000259" key="4">
    <source>
        <dbReference type="PROSITE" id="PS51471"/>
    </source>
</evidence>
<feature type="domain" description="Fe2OG dioxygenase" evidence="4">
    <location>
        <begin position="17"/>
        <end position="121"/>
    </location>
</feature>
<evidence type="ECO:0000256" key="2">
    <source>
        <dbReference type="ARBA" id="ARBA00023194"/>
    </source>
</evidence>
<comment type="pathway">
    <text evidence="1">Antibiotic biosynthesis.</text>
</comment>
<dbReference type="Gene3D" id="2.60.120.330">
    <property type="entry name" value="B-lactam Antibiotic, Isopenicillin N Synthase, Chain"/>
    <property type="match status" value="1"/>
</dbReference>
<comment type="caution">
    <text evidence="5">The sequence shown here is derived from an EMBL/GenBank/DDBJ whole genome shotgun (WGS) entry which is preliminary data.</text>
</comment>
<dbReference type="InterPro" id="IPR044861">
    <property type="entry name" value="IPNS-like_FE2OG_OXY"/>
</dbReference>
<evidence type="ECO:0000313" key="5">
    <source>
        <dbReference type="EMBL" id="MDV6271543.1"/>
    </source>
</evidence>
<keyword evidence="6" id="KW-1185">Reference proteome</keyword>
<sequence length="190" mass="20565">MSLGSLPNVFDPAFASDPDSLTKLAHYPSRPPQVGGEQGVGSHKDSGVLTHLLLESASRGLQVQGLDGQWIDAPPVDGAFVVNIGEVLEVATDGYLRATPHRVLTPAGASPRTSIPFFFGPTLQARVPRLRLPVGLRAETHGISHDESNQLHSTYGDNMWKAKMRAHPEAFARWHTDTPRPAATTTHLRN</sequence>
<dbReference type="Proteomes" id="UP001185927">
    <property type="component" value="Unassembled WGS sequence"/>
</dbReference>
<reference evidence="5 6" key="1">
    <citation type="submission" date="2023-10" db="EMBL/GenBank/DDBJ databases">
        <title>Development of a sustainable strategy for remediation of hydrocarbon-contaminated territories based on the waste exchange concept.</title>
        <authorList>
            <person name="Krivoruchko A."/>
        </authorList>
    </citation>
    <scope>NUCLEOTIDE SEQUENCE [LARGE SCALE GENOMIC DNA]</scope>
    <source>
        <strain evidence="5 6">IEGM 1203</strain>
    </source>
</reference>
<dbReference type="RefSeq" id="WP_317546062.1">
    <property type="nucleotide sequence ID" value="NZ_JAWLKB010000055.1"/>
</dbReference>
<dbReference type="SUPFAM" id="SSF51197">
    <property type="entry name" value="Clavaminate synthase-like"/>
    <property type="match status" value="1"/>
</dbReference>
<dbReference type="InterPro" id="IPR050231">
    <property type="entry name" value="Iron_ascorbate_oxido_reductase"/>
</dbReference>
<evidence type="ECO:0000256" key="3">
    <source>
        <dbReference type="SAM" id="MobiDB-lite"/>
    </source>
</evidence>
<accession>A0ABU4C4U6</accession>
<evidence type="ECO:0000256" key="1">
    <source>
        <dbReference type="ARBA" id="ARBA00004792"/>
    </source>
</evidence>
<dbReference type="PROSITE" id="PS51471">
    <property type="entry name" value="FE2OG_OXY"/>
    <property type="match status" value="1"/>
</dbReference>
<proteinExistence type="predicted"/>
<dbReference type="PANTHER" id="PTHR47990">
    <property type="entry name" value="2-OXOGLUTARATE (2OG) AND FE(II)-DEPENDENT OXYGENASE SUPERFAMILY PROTEIN-RELATED"/>
    <property type="match status" value="1"/>
</dbReference>
<name>A0ABU4C4U6_RHOGO</name>
<dbReference type="Pfam" id="PF03171">
    <property type="entry name" value="2OG-FeII_Oxy"/>
    <property type="match status" value="1"/>
</dbReference>
<dbReference type="InterPro" id="IPR027443">
    <property type="entry name" value="IPNS-like_sf"/>
</dbReference>
<gene>
    <name evidence="5" type="ORF">R3Q16_33635</name>
</gene>
<feature type="region of interest" description="Disordered" evidence="3">
    <location>
        <begin position="21"/>
        <end position="42"/>
    </location>
</feature>
<evidence type="ECO:0000313" key="6">
    <source>
        <dbReference type="Proteomes" id="UP001185927"/>
    </source>
</evidence>
<organism evidence="5 6">
    <name type="scientific">Rhodococcus globerulus</name>
    <dbReference type="NCBI Taxonomy" id="33008"/>
    <lineage>
        <taxon>Bacteria</taxon>
        <taxon>Bacillati</taxon>
        <taxon>Actinomycetota</taxon>
        <taxon>Actinomycetes</taxon>
        <taxon>Mycobacteriales</taxon>
        <taxon>Nocardiaceae</taxon>
        <taxon>Rhodococcus</taxon>
    </lineage>
</organism>
<dbReference type="InterPro" id="IPR005123">
    <property type="entry name" value="Oxoglu/Fe-dep_dioxygenase_dom"/>
</dbReference>
<protein>
    <submittedName>
        <fullName evidence="5">2OG-Fe(II) oxygenase family protein</fullName>
    </submittedName>
</protein>
<keyword evidence="2" id="KW-0045">Antibiotic biosynthesis</keyword>
<dbReference type="EMBL" id="JAWLKB010000055">
    <property type="protein sequence ID" value="MDV6271543.1"/>
    <property type="molecule type" value="Genomic_DNA"/>
</dbReference>